<protein>
    <submittedName>
        <fullName evidence="1">Uncharacterized protein</fullName>
    </submittedName>
</protein>
<dbReference type="AlphaFoldDB" id="A0ABD1PJB1"/>
<dbReference type="Proteomes" id="UP001604277">
    <property type="component" value="Unassembled WGS sequence"/>
</dbReference>
<comment type="caution">
    <text evidence="1">The sequence shown here is derived from an EMBL/GenBank/DDBJ whole genome shotgun (WGS) entry which is preliminary data.</text>
</comment>
<sequence length="108" mass="12300">MGYLHDDMWITFSCFAEQSRRDDLKSLGYVLLYFLRGITRGRLSHGKGAGECAGKKKKRHLKLIKILKDTIKFTFEVVVPPPLVELGELAKDGPTLQIRLTPKVERVD</sequence>
<gene>
    <name evidence="1" type="ORF">Fot_51946</name>
</gene>
<dbReference type="EMBL" id="JBFOLJ010000018">
    <property type="protein sequence ID" value="KAL2463990.1"/>
    <property type="molecule type" value="Genomic_DNA"/>
</dbReference>
<organism evidence="1 2">
    <name type="scientific">Forsythia ovata</name>
    <dbReference type="NCBI Taxonomy" id="205694"/>
    <lineage>
        <taxon>Eukaryota</taxon>
        <taxon>Viridiplantae</taxon>
        <taxon>Streptophyta</taxon>
        <taxon>Embryophyta</taxon>
        <taxon>Tracheophyta</taxon>
        <taxon>Spermatophyta</taxon>
        <taxon>Magnoliopsida</taxon>
        <taxon>eudicotyledons</taxon>
        <taxon>Gunneridae</taxon>
        <taxon>Pentapetalae</taxon>
        <taxon>asterids</taxon>
        <taxon>lamiids</taxon>
        <taxon>Lamiales</taxon>
        <taxon>Oleaceae</taxon>
        <taxon>Forsythieae</taxon>
        <taxon>Forsythia</taxon>
    </lineage>
</organism>
<keyword evidence="2" id="KW-1185">Reference proteome</keyword>
<accession>A0ABD1PJB1</accession>
<reference evidence="2" key="1">
    <citation type="submission" date="2024-07" db="EMBL/GenBank/DDBJ databases">
        <title>Two chromosome-level genome assemblies of Korean endemic species Abeliophyllum distichum and Forsythia ovata (Oleaceae).</title>
        <authorList>
            <person name="Jang H."/>
        </authorList>
    </citation>
    <scope>NUCLEOTIDE SEQUENCE [LARGE SCALE GENOMIC DNA]</scope>
</reference>
<proteinExistence type="predicted"/>
<name>A0ABD1PJB1_9LAMI</name>
<evidence type="ECO:0000313" key="2">
    <source>
        <dbReference type="Proteomes" id="UP001604277"/>
    </source>
</evidence>
<dbReference type="Gene3D" id="1.10.510.10">
    <property type="entry name" value="Transferase(Phosphotransferase) domain 1"/>
    <property type="match status" value="1"/>
</dbReference>
<evidence type="ECO:0000313" key="1">
    <source>
        <dbReference type="EMBL" id="KAL2463990.1"/>
    </source>
</evidence>